<comment type="caution">
    <text evidence="2">The sequence shown here is derived from an EMBL/GenBank/DDBJ whole genome shotgun (WGS) entry which is preliminary data.</text>
</comment>
<sequence length="134" mass="15516">IEDMSNKDSISTSKEPKEEPMDDFQSMLPYNELNSTIKEEEMYEHEEVRIYMTNEPKEEPPSDCDQPFGIDLGDEIKEEELLNDDLMEPKEELIDATFSVVNQQFALDFMDELKDEPILNEDIGNDIGDLDSTE</sequence>
<protein>
    <submittedName>
        <fullName evidence="2">Uncharacterized protein</fullName>
    </submittedName>
</protein>
<name>A0AAN5CUA6_9BILA</name>
<dbReference type="Proteomes" id="UP001328107">
    <property type="component" value="Unassembled WGS sequence"/>
</dbReference>
<feature type="non-terminal residue" evidence="2">
    <location>
        <position position="134"/>
    </location>
</feature>
<evidence type="ECO:0000313" key="3">
    <source>
        <dbReference type="Proteomes" id="UP001328107"/>
    </source>
</evidence>
<keyword evidence="3" id="KW-1185">Reference proteome</keyword>
<dbReference type="EMBL" id="BTRK01000004">
    <property type="protein sequence ID" value="GMR50630.1"/>
    <property type="molecule type" value="Genomic_DNA"/>
</dbReference>
<dbReference type="AlphaFoldDB" id="A0AAN5CUA6"/>
<proteinExistence type="predicted"/>
<reference evidence="3" key="1">
    <citation type="submission" date="2022-10" db="EMBL/GenBank/DDBJ databases">
        <title>Genome assembly of Pristionchus species.</title>
        <authorList>
            <person name="Yoshida K."/>
            <person name="Sommer R.J."/>
        </authorList>
    </citation>
    <scope>NUCLEOTIDE SEQUENCE [LARGE SCALE GENOMIC DNA]</scope>
    <source>
        <strain evidence="3">RS5460</strain>
    </source>
</reference>
<organism evidence="2 3">
    <name type="scientific">Pristionchus mayeri</name>
    <dbReference type="NCBI Taxonomy" id="1317129"/>
    <lineage>
        <taxon>Eukaryota</taxon>
        <taxon>Metazoa</taxon>
        <taxon>Ecdysozoa</taxon>
        <taxon>Nematoda</taxon>
        <taxon>Chromadorea</taxon>
        <taxon>Rhabditida</taxon>
        <taxon>Rhabditina</taxon>
        <taxon>Diplogasteromorpha</taxon>
        <taxon>Diplogasteroidea</taxon>
        <taxon>Neodiplogasteridae</taxon>
        <taxon>Pristionchus</taxon>
    </lineage>
</organism>
<evidence type="ECO:0000313" key="2">
    <source>
        <dbReference type="EMBL" id="GMR50630.1"/>
    </source>
</evidence>
<gene>
    <name evidence="2" type="ORF">PMAYCL1PPCAC_20825</name>
</gene>
<feature type="non-terminal residue" evidence="2">
    <location>
        <position position="1"/>
    </location>
</feature>
<accession>A0AAN5CUA6</accession>
<evidence type="ECO:0000256" key="1">
    <source>
        <dbReference type="SAM" id="MobiDB-lite"/>
    </source>
</evidence>
<feature type="region of interest" description="Disordered" evidence="1">
    <location>
        <begin position="1"/>
        <end position="31"/>
    </location>
</feature>